<name>A0ABX3A190_9GAMM</name>
<sequence length="88" mass="9855">MVNNEYPCNVEQGFNYNKNKQVPFGFLDALTIGTEQLAADIQVKTPDGDLNAVAVIEHTERAVQPTDATKYIMRLSVANQRKISRLCK</sequence>
<comment type="caution">
    <text evidence="1">The sequence shown here is derived from an EMBL/GenBank/DDBJ whole genome shotgun (WGS) entry which is preliminary data.</text>
</comment>
<gene>
    <name evidence="1" type="ORF">BGC07_03765</name>
</gene>
<dbReference type="RefSeq" id="WP_069312011.1">
    <property type="nucleotide sequence ID" value="NZ_MDTU01000001.1"/>
</dbReference>
<proteinExistence type="predicted"/>
<accession>A0ABX3A190</accession>
<organism evidence="1 2">
    <name type="scientific">Piscirickettsia litoralis</name>
    <dbReference type="NCBI Taxonomy" id="1891921"/>
    <lineage>
        <taxon>Bacteria</taxon>
        <taxon>Pseudomonadati</taxon>
        <taxon>Pseudomonadota</taxon>
        <taxon>Gammaproteobacteria</taxon>
        <taxon>Thiotrichales</taxon>
        <taxon>Piscirickettsiaceae</taxon>
        <taxon>Piscirickettsia</taxon>
    </lineage>
</organism>
<dbReference type="Proteomes" id="UP000094329">
    <property type="component" value="Unassembled WGS sequence"/>
</dbReference>
<protein>
    <submittedName>
        <fullName evidence="1">Uncharacterized protein</fullName>
    </submittedName>
</protein>
<dbReference type="EMBL" id="MDTU01000001">
    <property type="protein sequence ID" value="ODN42213.1"/>
    <property type="molecule type" value="Genomic_DNA"/>
</dbReference>
<keyword evidence="2" id="KW-1185">Reference proteome</keyword>
<evidence type="ECO:0000313" key="1">
    <source>
        <dbReference type="EMBL" id="ODN42213.1"/>
    </source>
</evidence>
<evidence type="ECO:0000313" key="2">
    <source>
        <dbReference type="Proteomes" id="UP000094329"/>
    </source>
</evidence>
<reference evidence="1 2" key="1">
    <citation type="submission" date="2016-08" db="EMBL/GenBank/DDBJ databases">
        <title>Draft genome sequence of Candidatus Piscirickettsia litoralis, from seawater.</title>
        <authorList>
            <person name="Wan X."/>
            <person name="Lee A.J."/>
            <person name="Hou S."/>
            <person name="Donachie S.P."/>
        </authorList>
    </citation>
    <scope>NUCLEOTIDE SEQUENCE [LARGE SCALE GENOMIC DNA]</scope>
    <source>
        <strain evidence="1 2">Y2</strain>
    </source>
</reference>